<evidence type="ECO:0000313" key="1">
    <source>
        <dbReference type="EMBL" id="CAF0960479.1"/>
    </source>
</evidence>
<proteinExistence type="predicted"/>
<dbReference type="Proteomes" id="UP000663879">
    <property type="component" value="Unassembled WGS sequence"/>
</dbReference>
<protein>
    <submittedName>
        <fullName evidence="1">Uncharacterized protein</fullName>
    </submittedName>
</protein>
<comment type="caution">
    <text evidence="1">The sequence shown here is derived from an EMBL/GenBank/DDBJ whole genome shotgun (WGS) entry which is preliminary data.</text>
</comment>
<evidence type="ECO:0000313" key="2">
    <source>
        <dbReference type="Proteomes" id="UP000663879"/>
    </source>
</evidence>
<organism evidence="1 2">
    <name type="scientific">Brachionus calyciflorus</name>
    <dbReference type="NCBI Taxonomy" id="104777"/>
    <lineage>
        <taxon>Eukaryota</taxon>
        <taxon>Metazoa</taxon>
        <taxon>Spiralia</taxon>
        <taxon>Gnathifera</taxon>
        <taxon>Rotifera</taxon>
        <taxon>Eurotatoria</taxon>
        <taxon>Monogononta</taxon>
        <taxon>Pseudotrocha</taxon>
        <taxon>Ploima</taxon>
        <taxon>Brachionidae</taxon>
        <taxon>Brachionus</taxon>
    </lineage>
</organism>
<accession>A0A814DQW1</accession>
<dbReference type="AlphaFoldDB" id="A0A814DQW1"/>
<gene>
    <name evidence="1" type="ORF">OXX778_LOCUS14420</name>
</gene>
<keyword evidence="2" id="KW-1185">Reference proteome</keyword>
<reference evidence="1" key="1">
    <citation type="submission" date="2021-02" db="EMBL/GenBank/DDBJ databases">
        <authorList>
            <person name="Nowell W R."/>
        </authorList>
    </citation>
    <scope>NUCLEOTIDE SEQUENCE</scope>
    <source>
        <strain evidence="1">Ploen Becks lab</strain>
    </source>
</reference>
<dbReference type="EMBL" id="CAJNOC010002966">
    <property type="protein sequence ID" value="CAF0960479.1"/>
    <property type="molecule type" value="Genomic_DNA"/>
</dbReference>
<name>A0A814DQW1_9BILA</name>
<sequence length="330" mass="39023">MSAKCLIEYYNKIVNKQGLFHFRRFIQDYFTESIVEPIKLKCTSKSDFNFEQAKNCLINNLILNYSFHNEDYYFTDDFVHLIELLNDSNQTENNQALLTFLIYLSKADLDFNFYENTFLIINRFSTNRNEIISSLNERFDQFKKNGLIKERIMTIARLATGLIKADYDFEQIEIKFFEFPDKNLHGFSGVDQIYIGINQICNLNTKLKIKLDSSNAELLINLELMRLFMRLALNSVLMKIKNNINFPHPLNEYEETLSKTDFGNLIEMDFFKAQINWLQTGLNDNFQIDNWNLFYEGITINQSYINFNHGITGIQRKKSLAIFGIDYFEF</sequence>